<sequence length="1037" mass="118736">MKLDSLCQINLLKRLKLTFQFLPPSSIRSGNWNSSLRLPFIKINHPFSMEIVTKVAEGLINYEGIHEKMKKLERKCNHLKSREEDVKAELEYAEGLSFKKRRKVVEYWLTNVASTKNEVEMMEQQVRETSWLSPHLLQEPKIARLTEEVRELIHQGQFTDGLTLDVHGNQQIELITTRLIGQKFQQHNDEIWEGLRSNNVSKIGIWGMGGVGKTTLLTHVHDELLAHQDFSVVWVTVSQNFSIQKLQNDIAKTRGLNLKNDDDEMKRAAELAQHLKNMNNFVFILDDVWQPFPLHKVGIPAGGNGCKLILTSRSLEVCRRMDCEKKVLVTPLSKNEDWELFTEKLGHGRALSPEIEPIAKSLTEKCCGLPLAIITMAGSMKGVEDIAEWRDALEKLKEPVAERNDDMGTEVFQVLKHSYDQLKDPKVQQCFLYCSLFPEDYKIDRETLIEHFIDEGFVDGLRNRRAELARGHTVLNKLENVCLLEAFIIKYNGKKYVKMHDLVRSMAIQIGRAKFQFLVEAGEQLREIPGEEKWAEDLKKVSLMKNLLSHIPSSISPKCSRLTTLMLNDNFSLKAIPDCFFSRMPQLRVLDLSRTGIINLPTSISELVNLIALWLEWCGKLKYVPSLETLKALRRLNLRKTGITEVPHGLDMLLNLRYLNLKQTLIKMIPDGILSKLSCLQYLAIDAELRLRGEEIVELSKLETFIGAFYDMNNFNTYVRWREENGGPSNYVLRLEKTELTVGYDYLLASGICKSNGRDERYVFLSGCEISKSKGREDSFVLPKDVQHLVMRNCNDTASLCDIPSLHNATKLSTCKIRGCQGMEHVVCSCCSVPLIQYLDSLFLFEVKELRALIGAEICCASASSNLLQPDMFSSLRKFRISYCPKIKRLFMRDLLPNLKNLVELDVRYCENMVEIIGEASDEDDDDENQEAVSTTCSSVTYSLPKLTVLCLEGLPKLKRFCTSKIVFDSLREIQICRCPKLSFNGDRIHVEISNWRTHIYSVVNSRIGEKIREELELVKIKLAWRGILSSVFKNIL</sequence>
<accession>A0A978V5S7</accession>
<dbReference type="PANTHER" id="PTHR33463">
    <property type="entry name" value="NB-ARC DOMAIN-CONTAINING PROTEIN-RELATED"/>
    <property type="match status" value="1"/>
</dbReference>
<dbReference type="InterPro" id="IPR001611">
    <property type="entry name" value="Leu-rich_rpt"/>
</dbReference>
<dbReference type="InterPro" id="IPR036388">
    <property type="entry name" value="WH-like_DNA-bd_sf"/>
</dbReference>
<evidence type="ECO:0008006" key="13">
    <source>
        <dbReference type="Google" id="ProtNLM"/>
    </source>
</evidence>
<comment type="caution">
    <text evidence="11">The sequence shown here is derived from an EMBL/GenBank/DDBJ whole genome shotgun (WGS) entry which is preliminary data.</text>
</comment>
<dbReference type="InterPro" id="IPR003591">
    <property type="entry name" value="Leu-rich_rpt_typical-subtyp"/>
</dbReference>
<gene>
    <name evidence="11" type="ORF">FEM48_Zijuj07G0167400</name>
</gene>
<keyword evidence="5" id="KW-0611">Plant defense</keyword>
<keyword evidence="6" id="KW-0067">ATP-binding</keyword>
<dbReference type="InterPro" id="IPR032675">
    <property type="entry name" value="LRR_dom_sf"/>
</dbReference>
<dbReference type="GO" id="GO:0006952">
    <property type="term" value="P:defense response"/>
    <property type="evidence" value="ECO:0007669"/>
    <property type="project" value="UniProtKB-KW"/>
</dbReference>
<proteinExistence type="inferred from homology"/>
<dbReference type="PRINTS" id="PR00364">
    <property type="entry name" value="DISEASERSIST"/>
</dbReference>
<feature type="coiled-coil region" evidence="7">
    <location>
        <begin position="62"/>
        <end position="89"/>
    </location>
</feature>
<evidence type="ECO:0000256" key="7">
    <source>
        <dbReference type="SAM" id="Coils"/>
    </source>
</evidence>
<dbReference type="InterPro" id="IPR002182">
    <property type="entry name" value="NB-ARC"/>
</dbReference>
<keyword evidence="2" id="KW-0433">Leucine-rich repeat</keyword>
<dbReference type="Gene3D" id="1.10.8.430">
    <property type="entry name" value="Helical domain of apoptotic protease-activating factors"/>
    <property type="match status" value="1"/>
</dbReference>
<organism evidence="11 12">
    <name type="scientific">Ziziphus jujuba var. spinosa</name>
    <dbReference type="NCBI Taxonomy" id="714518"/>
    <lineage>
        <taxon>Eukaryota</taxon>
        <taxon>Viridiplantae</taxon>
        <taxon>Streptophyta</taxon>
        <taxon>Embryophyta</taxon>
        <taxon>Tracheophyta</taxon>
        <taxon>Spermatophyta</taxon>
        <taxon>Magnoliopsida</taxon>
        <taxon>eudicotyledons</taxon>
        <taxon>Gunneridae</taxon>
        <taxon>Pentapetalae</taxon>
        <taxon>rosids</taxon>
        <taxon>fabids</taxon>
        <taxon>Rosales</taxon>
        <taxon>Rhamnaceae</taxon>
        <taxon>Paliureae</taxon>
        <taxon>Ziziphus</taxon>
    </lineage>
</organism>
<evidence type="ECO:0000256" key="4">
    <source>
        <dbReference type="ARBA" id="ARBA00022741"/>
    </source>
</evidence>
<evidence type="ECO:0000256" key="2">
    <source>
        <dbReference type="ARBA" id="ARBA00022614"/>
    </source>
</evidence>
<feature type="domain" description="Disease resistance protein At4g27190-like leucine-rich repeats" evidence="9">
    <location>
        <begin position="866"/>
        <end position="982"/>
    </location>
</feature>
<dbReference type="SMART" id="SM00369">
    <property type="entry name" value="LRR_TYP"/>
    <property type="match status" value="3"/>
</dbReference>
<dbReference type="FunFam" id="1.10.10.10:FF:000322">
    <property type="entry name" value="Probable disease resistance protein At1g63360"/>
    <property type="match status" value="1"/>
</dbReference>
<dbReference type="PANTHER" id="PTHR33463:SF187">
    <property type="entry name" value="AND NB-ARC DOMAIN DISEASE RESISTANCE PROTEIN, PUTATIVE-RELATED"/>
    <property type="match status" value="1"/>
</dbReference>
<dbReference type="Gene3D" id="3.80.10.10">
    <property type="entry name" value="Ribonuclease Inhibitor"/>
    <property type="match status" value="3"/>
</dbReference>
<evidence type="ECO:0000313" key="11">
    <source>
        <dbReference type="EMBL" id="KAH7522710.1"/>
    </source>
</evidence>
<keyword evidence="7" id="KW-0175">Coiled coil</keyword>
<evidence type="ECO:0000256" key="5">
    <source>
        <dbReference type="ARBA" id="ARBA00022821"/>
    </source>
</evidence>
<dbReference type="FunFam" id="3.40.50.300:FF:001091">
    <property type="entry name" value="Probable disease resistance protein At1g61300"/>
    <property type="match status" value="1"/>
</dbReference>
<keyword evidence="3" id="KW-0677">Repeat</keyword>
<dbReference type="Pfam" id="PF23559">
    <property type="entry name" value="WHD_DRP"/>
    <property type="match status" value="1"/>
</dbReference>
<evidence type="ECO:0000259" key="9">
    <source>
        <dbReference type="Pfam" id="PF23247"/>
    </source>
</evidence>
<name>A0A978V5S7_ZIZJJ</name>
<keyword evidence="4" id="KW-0547">Nucleotide-binding</keyword>
<dbReference type="SUPFAM" id="SSF52540">
    <property type="entry name" value="P-loop containing nucleoside triphosphate hydrolases"/>
    <property type="match status" value="1"/>
</dbReference>
<feature type="domain" description="NB-ARC" evidence="8">
    <location>
        <begin position="185"/>
        <end position="347"/>
    </location>
</feature>
<dbReference type="Gene3D" id="1.10.10.10">
    <property type="entry name" value="Winged helix-like DNA-binding domain superfamily/Winged helix DNA-binding domain"/>
    <property type="match status" value="1"/>
</dbReference>
<comment type="similarity">
    <text evidence="1">Belongs to the disease resistance NB-LRR family.</text>
</comment>
<dbReference type="Pfam" id="PF00931">
    <property type="entry name" value="NB-ARC"/>
    <property type="match status" value="1"/>
</dbReference>
<feature type="domain" description="Disease resistance protein winged helix" evidence="10">
    <location>
        <begin position="436"/>
        <end position="507"/>
    </location>
</feature>
<dbReference type="GO" id="GO:0043531">
    <property type="term" value="F:ADP binding"/>
    <property type="evidence" value="ECO:0007669"/>
    <property type="project" value="InterPro"/>
</dbReference>
<dbReference type="Pfam" id="PF23247">
    <property type="entry name" value="LRR_RPS2"/>
    <property type="match status" value="1"/>
</dbReference>
<dbReference type="AlphaFoldDB" id="A0A978V5S7"/>
<dbReference type="InterPro" id="IPR057135">
    <property type="entry name" value="At4g27190-like_LRR"/>
</dbReference>
<dbReference type="SUPFAM" id="SSF52058">
    <property type="entry name" value="L domain-like"/>
    <property type="match status" value="1"/>
</dbReference>
<protein>
    <recommendedName>
        <fullName evidence="13">Disease resistance protein At4g27220</fullName>
    </recommendedName>
</protein>
<evidence type="ECO:0000256" key="6">
    <source>
        <dbReference type="ARBA" id="ARBA00022840"/>
    </source>
</evidence>
<dbReference type="Pfam" id="PF13855">
    <property type="entry name" value="LRR_8"/>
    <property type="match status" value="1"/>
</dbReference>
<evidence type="ECO:0000256" key="3">
    <source>
        <dbReference type="ARBA" id="ARBA00022737"/>
    </source>
</evidence>
<dbReference type="InterPro" id="IPR050905">
    <property type="entry name" value="Plant_NBS-LRR"/>
</dbReference>
<dbReference type="InterPro" id="IPR027417">
    <property type="entry name" value="P-loop_NTPase"/>
</dbReference>
<dbReference type="InterPro" id="IPR042197">
    <property type="entry name" value="Apaf_helical"/>
</dbReference>
<dbReference type="InterPro" id="IPR058922">
    <property type="entry name" value="WHD_DRP"/>
</dbReference>
<dbReference type="Gene3D" id="3.40.50.300">
    <property type="entry name" value="P-loop containing nucleotide triphosphate hydrolases"/>
    <property type="match status" value="1"/>
</dbReference>
<evidence type="ECO:0000259" key="8">
    <source>
        <dbReference type="Pfam" id="PF00931"/>
    </source>
</evidence>
<evidence type="ECO:0000313" key="12">
    <source>
        <dbReference type="Proteomes" id="UP000813462"/>
    </source>
</evidence>
<dbReference type="Proteomes" id="UP000813462">
    <property type="component" value="Unassembled WGS sequence"/>
</dbReference>
<evidence type="ECO:0000259" key="10">
    <source>
        <dbReference type="Pfam" id="PF23559"/>
    </source>
</evidence>
<dbReference type="GO" id="GO:0005524">
    <property type="term" value="F:ATP binding"/>
    <property type="evidence" value="ECO:0007669"/>
    <property type="project" value="UniProtKB-KW"/>
</dbReference>
<dbReference type="EMBL" id="JAEACU010000007">
    <property type="protein sequence ID" value="KAH7522710.1"/>
    <property type="molecule type" value="Genomic_DNA"/>
</dbReference>
<evidence type="ECO:0000256" key="1">
    <source>
        <dbReference type="ARBA" id="ARBA00008894"/>
    </source>
</evidence>
<reference evidence="11" key="1">
    <citation type="journal article" date="2021" name="Front. Plant Sci.">
        <title>Chromosome-Scale Genome Assembly for Chinese Sour Jujube and Insights Into Its Genome Evolution and Domestication Signature.</title>
        <authorList>
            <person name="Shen L.-Y."/>
            <person name="Luo H."/>
            <person name="Wang X.-L."/>
            <person name="Wang X.-M."/>
            <person name="Qiu X.-J."/>
            <person name="Liu H."/>
            <person name="Zhou S.-S."/>
            <person name="Jia K.-H."/>
            <person name="Nie S."/>
            <person name="Bao Y.-T."/>
            <person name="Zhang R.-G."/>
            <person name="Yun Q.-Z."/>
            <person name="Chai Y.-H."/>
            <person name="Lu J.-Y."/>
            <person name="Li Y."/>
            <person name="Zhao S.-W."/>
            <person name="Mao J.-F."/>
            <person name="Jia S.-G."/>
            <person name="Mao Y.-M."/>
        </authorList>
    </citation>
    <scope>NUCLEOTIDE SEQUENCE</scope>
    <source>
        <strain evidence="11">AT0</strain>
        <tissue evidence="11">Leaf</tissue>
    </source>
</reference>